<keyword evidence="11" id="KW-0460">Magnesium</keyword>
<keyword evidence="8" id="KW-0547">Nucleotide-binding</keyword>
<dbReference type="SUPFAM" id="SSF56059">
    <property type="entry name" value="Glutathione synthetase ATP-binding domain-like"/>
    <property type="match status" value="1"/>
</dbReference>
<feature type="domain" description="PEP-utilising enzyme C-terminal" evidence="16">
    <location>
        <begin position="531"/>
        <end position="882"/>
    </location>
</feature>
<feature type="domain" description="PEP-utilising enzyme mobile" evidence="14">
    <location>
        <begin position="436"/>
        <end position="516"/>
    </location>
</feature>
<evidence type="ECO:0000256" key="12">
    <source>
        <dbReference type="PIRNR" id="PIRNR000853"/>
    </source>
</evidence>
<dbReference type="PROSITE" id="PS00742">
    <property type="entry name" value="PEP_ENZYMES_2"/>
    <property type="match status" value="1"/>
</dbReference>
<dbReference type="PANTHER" id="PTHR22931:SF9">
    <property type="entry name" value="PYRUVATE, PHOSPHATE DIKINASE 1, CHLOROPLASTIC"/>
    <property type="match status" value="1"/>
</dbReference>
<name>A0ABS7VK89_9HYPH</name>
<comment type="similarity">
    <text evidence="3 12">Belongs to the PEP-utilizing enzyme family.</text>
</comment>
<dbReference type="InterPro" id="IPR036637">
    <property type="entry name" value="Phosphohistidine_dom_sf"/>
</dbReference>
<dbReference type="Gene3D" id="3.30.470.20">
    <property type="entry name" value="ATP-grasp fold, B domain"/>
    <property type="match status" value="1"/>
</dbReference>
<proteinExistence type="inferred from homology"/>
<comment type="function">
    <text evidence="2">Catalyzes the reversible phosphorylation of pyruvate and phosphate.</text>
</comment>
<keyword evidence="18" id="KW-1185">Reference proteome</keyword>
<keyword evidence="7" id="KW-0479">Metal-binding</keyword>
<gene>
    <name evidence="17" type="primary">ppdK</name>
    <name evidence="17" type="ORF">K9B37_06550</name>
</gene>
<dbReference type="Gene3D" id="3.50.30.10">
    <property type="entry name" value="Phosphohistidine domain"/>
    <property type="match status" value="1"/>
</dbReference>
<feature type="domain" description="Pyruvate phosphate dikinase AMP/ATP-binding" evidence="15">
    <location>
        <begin position="21"/>
        <end position="57"/>
    </location>
</feature>
<dbReference type="Gene3D" id="1.20.80.30">
    <property type="match status" value="1"/>
</dbReference>
<evidence type="ECO:0000256" key="7">
    <source>
        <dbReference type="ARBA" id="ARBA00022723"/>
    </source>
</evidence>
<dbReference type="GO" id="GO:0050242">
    <property type="term" value="F:pyruvate, phosphate dikinase activity"/>
    <property type="evidence" value="ECO:0007669"/>
    <property type="project" value="UniProtKB-EC"/>
</dbReference>
<dbReference type="Proteomes" id="UP000704176">
    <property type="component" value="Unassembled WGS sequence"/>
</dbReference>
<dbReference type="Pfam" id="PF01326">
    <property type="entry name" value="PPDK_N"/>
    <property type="match status" value="3"/>
</dbReference>
<evidence type="ECO:0000256" key="10">
    <source>
        <dbReference type="ARBA" id="ARBA00022840"/>
    </source>
</evidence>
<dbReference type="PROSITE" id="PS00370">
    <property type="entry name" value="PEP_ENZYMES_PHOS_SITE"/>
    <property type="match status" value="1"/>
</dbReference>
<dbReference type="SUPFAM" id="SSF51621">
    <property type="entry name" value="Phosphoenolpyruvate/pyruvate domain"/>
    <property type="match status" value="1"/>
</dbReference>
<comment type="caution">
    <text evidence="17">The sequence shown here is derived from an EMBL/GenBank/DDBJ whole genome shotgun (WGS) entry which is preliminary data.</text>
</comment>
<evidence type="ECO:0000256" key="8">
    <source>
        <dbReference type="ARBA" id="ARBA00022741"/>
    </source>
</evidence>
<evidence type="ECO:0000256" key="5">
    <source>
        <dbReference type="ARBA" id="ARBA00020138"/>
    </source>
</evidence>
<dbReference type="Gene3D" id="1.10.189.10">
    <property type="entry name" value="Pyruvate Phosphate Dikinase, domain 2"/>
    <property type="match status" value="1"/>
</dbReference>
<evidence type="ECO:0000256" key="4">
    <source>
        <dbReference type="ARBA" id="ARBA00011994"/>
    </source>
</evidence>
<dbReference type="PANTHER" id="PTHR22931">
    <property type="entry name" value="PHOSPHOENOLPYRUVATE DIKINASE-RELATED"/>
    <property type="match status" value="1"/>
</dbReference>
<evidence type="ECO:0000313" key="18">
    <source>
        <dbReference type="Proteomes" id="UP000704176"/>
    </source>
</evidence>
<dbReference type="Gene3D" id="3.30.1490.20">
    <property type="entry name" value="ATP-grasp fold, A domain"/>
    <property type="match status" value="1"/>
</dbReference>
<protein>
    <recommendedName>
        <fullName evidence="5 12">Pyruvate, phosphate dikinase</fullName>
        <ecNumber evidence="4 12">2.7.9.1</ecNumber>
    </recommendedName>
</protein>
<evidence type="ECO:0000256" key="9">
    <source>
        <dbReference type="ARBA" id="ARBA00022777"/>
    </source>
</evidence>
<dbReference type="InterPro" id="IPR013815">
    <property type="entry name" value="ATP_grasp_subdomain_1"/>
</dbReference>
<keyword evidence="6 17" id="KW-0808">Transferase</keyword>
<evidence type="ECO:0000256" key="6">
    <source>
        <dbReference type="ARBA" id="ARBA00022679"/>
    </source>
</evidence>
<dbReference type="InterPro" id="IPR018274">
    <property type="entry name" value="PEP_util_AS"/>
</dbReference>
<dbReference type="InterPro" id="IPR040442">
    <property type="entry name" value="Pyrv_kinase-like_dom_sf"/>
</dbReference>
<dbReference type="InterPro" id="IPR023151">
    <property type="entry name" value="PEP_util_CS"/>
</dbReference>
<evidence type="ECO:0000256" key="3">
    <source>
        <dbReference type="ARBA" id="ARBA00007837"/>
    </source>
</evidence>
<organism evidence="17 18">
    <name type="scientific">Microvirga puerhi</name>
    <dbReference type="NCBI Taxonomy" id="2876078"/>
    <lineage>
        <taxon>Bacteria</taxon>
        <taxon>Pseudomonadati</taxon>
        <taxon>Pseudomonadota</taxon>
        <taxon>Alphaproteobacteria</taxon>
        <taxon>Hyphomicrobiales</taxon>
        <taxon>Methylobacteriaceae</taxon>
        <taxon>Microvirga</taxon>
    </lineage>
</organism>
<evidence type="ECO:0000259" key="14">
    <source>
        <dbReference type="Pfam" id="PF00391"/>
    </source>
</evidence>
<dbReference type="Pfam" id="PF02896">
    <property type="entry name" value="PEP-utilizers_C"/>
    <property type="match status" value="1"/>
</dbReference>
<dbReference type="NCBIfam" id="TIGR01828">
    <property type="entry name" value="pyru_phos_dikin"/>
    <property type="match status" value="1"/>
</dbReference>
<evidence type="ECO:0000259" key="16">
    <source>
        <dbReference type="Pfam" id="PF02896"/>
    </source>
</evidence>
<evidence type="ECO:0000256" key="11">
    <source>
        <dbReference type="ARBA" id="ARBA00022842"/>
    </source>
</evidence>
<keyword evidence="17" id="KW-0670">Pyruvate</keyword>
<dbReference type="InterPro" id="IPR000121">
    <property type="entry name" value="PEP_util_C"/>
</dbReference>
<dbReference type="InterPro" id="IPR002192">
    <property type="entry name" value="PPDK_AMP/ATP-bd"/>
</dbReference>
<keyword evidence="9" id="KW-0418">Kinase</keyword>
<dbReference type="SUPFAM" id="SSF52009">
    <property type="entry name" value="Phosphohistidine domain"/>
    <property type="match status" value="1"/>
</dbReference>
<evidence type="ECO:0000313" key="17">
    <source>
        <dbReference type="EMBL" id="MBZ6075947.1"/>
    </source>
</evidence>
<accession>A0ABS7VK89</accession>
<evidence type="ECO:0000256" key="13">
    <source>
        <dbReference type="PROSITE-ProRule" id="PRU00182"/>
    </source>
</evidence>
<dbReference type="InterPro" id="IPR010121">
    <property type="entry name" value="Pyruvate_phosphate_dikinase"/>
</dbReference>
<sequence length="892" mass="96489">MAKWVYTFGDGKAEGEAGMKNLLGGKGANLAEMSNLGLPVPPGFTITTEVCTYYYDHGSSYPPELKGEVEKALAYVGRLTGRTFGDAENPLLVSVRSGARASMPGMMDTVLNLGLNDLTVQALAKGAGDERFAYDSYRRFITMYSNVVLGVEHHHFEEALDEYKDRRGYSLDTDLTADDWKALIPRYKAIIEKELGKAFPQEPEEQLWGAIGAVFGSWMNNRAIKYRELHGIPASWGTAVNVQAMVFGNMGETSATGVAFTRNPSTGEKELYGEFLINAQGEDVVAGIRTPQDITEKARVASGSDKPSMERAMADAYHELVRIYGILEKHYRDMQDMEFTVETGKLWMLQTRNGKRTAKAALRIAVELASEGLITQEEAITRVEPAALDQLLHPMIDPKADRKILATGLPASPGAASGEVVFNSEDAEAAKKAGRKVILVRIETSPEDIHGMHAAEGILTTRGGMTSHAAVVARGMGKPCVSGAGSIRVDYNGQTMSVAGQTLKKGDILTIDGANGQVLLGQVKMLEPELSGEFATLMGWADKVRQMKVRANAETPLDAKTARNFGAEGIGLCRTEHMFFEGDRIIAVREMILADDEAGRRAALAKLLPMQRADFVQLFTIMSGLPVTIRLLDPPLHEFLPHTETEMQEVATAMKASVDKLKRRAAELHEFNPMLGFRGCRLAVAYPEIAEMQARAILEAAVEAGRATGKPIVPEIMVPLVMTKAELDLVKARIVAMAEAVAKETGVKVEYQVGTMIELPRAALRASEIAETAEFFSFGTNDLTQTALGISRDDAASFLGSYTQKGILPADPFVTIDQEGVGELIRIAAERGRTARRGIKLGICGEHGGDPASIHFCQSVGLDYVSCSPYRVPIARLAAAQAALGGKAASQA</sequence>
<dbReference type="PROSITE" id="PS50889">
    <property type="entry name" value="S4"/>
    <property type="match status" value="1"/>
</dbReference>
<evidence type="ECO:0000256" key="1">
    <source>
        <dbReference type="ARBA" id="ARBA00001946"/>
    </source>
</evidence>
<dbReference type="EC" id="2.7.9.1" evidence="4 12"/>
<feature type="domain" description="Pyruvate phosphate dikinase AMP/ATP-binding" evidence="15">
    <location>
        <begin position="316"/>
        <end position="365"/>
    </location>
</feature>
<dbReference type="InterPro" id="IPR015813">
    <property type="entry name" value="Pyrv/PenolPyrv_kinase-like_dom"/>
</dbReference>
<dbReference type="InterPro" id="IPR008279">
    <property type="entry name" value="PEP-util_enz_mobile_dom"/>
</dbReference>
<dbReference type="NCBIfam" id="NF004531">
    <property type="entry name" value="PRK05878.1"/>
    <property type="match status" value="1"/>
</dbReference>
<feature type="domain" description="Pyruvate phosphate dikinase AMP/ATP-binding" evidence="15">
    <location>
        <begin position="62"/>
        <end position="297"/>
    </location>
</feature>
<comment type="cofactor">
    <cofactor evidence="1 12">
        <name>Mg(2+)</name>
        <dbReference type="ChEBI" id="CHEBI:18420"/>
    </cofactor>
</comment>
<evidence type="ECO:0000259" key="15">
    <source>
        <dbReference type="Pfam" id="PF01326"/>
    </source>
</evidence>
<reference evidence="17 18" key="1">
    <citation type="submission" date="2021-09" db="EMBL/GenBank/DDBJ databases">
        <title>The complete genome sequence of a new microorganism.</title>
        <authorList>
            <person name="Zi Z."/>
        </authorList>
    </citation>
    <scope>NUCLEOTIDE SEQUENCE [LARGE SCALE GENOMIC DNA]</scope>
    <source>
        <strain evidence="17 18">WGZ8</strain>
    </source>
</reference>
<comment type="catalytic activity">
    <reaction evidence="12">
        <text>pyruvate + phosphate + ATP = phosphoenolpyruvate + AMP + diphosphate + H(+)</text>
        <dbReference type="Rhea" id="RHEA:10756"/>
        <dbReference type="ChEBI" id="CHEBI:15361"/>
        <dbReference type="ChEBI" id="CHEBI:15378"/>
        <dbReference type="ChEBI" id="CHEBI:30616"/>
        <dbReference type="ChEBI" id="CHEBI:33019"/>
        <dbReference type="ChEBI" id="CHEBI:43474"/>
        <dbReference type="ChEBI" id="CHEBI:58702"/>
        <dbReference type="ChEBI" id="CHEBI:456215"/>
        <dbReference type="EC" id="2.7.9.1"/>
    </reaction>
</comment>
<keyword evidence="13" id="KW-0694">RNA-binding</keyword>
<dbReference type="Pfam" id="PF00391">
    <property type="entry name" value="PEP-utilizers"/>
    <property type="match status" value="1"/>
</dbReference>
<dbReference type="PIRSF" id="PIRSF000853">
    <property type="entry name" value="PPDK"/>
    <property type="match status" value="1"/>
</dbReference>
<dbReference type="RefSeq" id="WP_224312510.1">
    <property type="nucleotide sequence ID" value="NZ_JAIRBM010000004.1"/>
</dbReference>
<keyword evidence="10" id="KW-0067">ATP-binding</keyword>
<dbReference type="Gene3D" id="3.20.20.60">
    <property type="entry name" value="Phosphoenolpyruvate-binding domains"/>
    <property type="match status" value="1"/>
</dbReference>
<evidence type="ECO:0000256" key="2">
    <source>
        <dbReference type="ARBA" id="ARBA00003144"/>
    </source>
</evidence>
<dbReference type="EMBL" id="JAIRBM010000004">
    <property type="protein sequence ID" value="MBZ6075947.1"/>
    <property type="molecule type" value="Genomic_DNA"/>
</dbReference>